<dbReference type="EMBL" id="JAUEPU010000017">
    <property type="protein sequence ID" value="KAK0495757.1"/>
    <property type="molecule type" value="Genomic_DNA"/>
</dbReference>
<evidence type="ECO:0008006" key="3">
    <source>
        <dbReference type="Google" id="ProtNLM"/>
    </source>
</evidence>
<dbReference type="InterPro" id="IPR052744">
    <property type="entry name" value="GPAT/DAPAT"/>
</dbReference>
<dbReference type="Proteomes" id="UP001175228">
    <property type="component" value="Unassembled WGS sequence"/>
</dbReference>
<evidence type="ECO:0000313" key="1">
    <source>
        <dbReference type="EMBL" id="KAK0495757.1"/>
    </source>
</evidence>
<dbReference type="GO" id="GO:0008654">
    <property type="term" value="P:phospholipid biosynthetic process"/>
    <property type="evidence" value="ECO:0007669"/>
    <property type="project" value="TreeGrafter"/>
</dbReference>
<gene>
    <name evidence="1" type="ORF">EDD18DRAFT_1354256</name>
</gene>
<reference evidence="1" key="1">
    <citation type="submission" date="2023-06" db="EMBL/GenBank/DDBJ databases">
        <authorList>
            <consortium name="Lawrence Berkeley National Laboratory"/>
            <person name="Ahrendt S."/>
            <person name="Sahu N."/>
            <person name="Indic B."/>
            <person name="Wong-Bajracharya J."/>
            <person name="Merenyi Z."/>
            <person name="Ke H.-M."/>
            <person name="Monk M."/>
            <person name="Kocsube S."/>
            <person name="Drula E."/>
            <person name="Lipzen A."/>
            <person name="Balint B."/>
            <person name="Henrissat B."/>
            <person name="Andreopoulos B."/>
            <person name="Martin F.M."/>
            <person name="Harder C.B."/>
            <person name="Rigling D."/>
            <person name="Ford K.L."/>
            <person name="Foster G.D."/>
            <person name="Pangilinan J."/>
            <person name="Papanicolaou A."/>
            <person name="Barry K."/>
            <person name="LaButti K."/>
            <person name="Viragh M."/>
            <person name="Koriabine M."/>
            <person name="Yan M."/>
            <person name="Riley R."/>
            <person name="Champramary S."/>
            <person name="Plett K.L."/>
            <person name="Tsai I.J."/>
            <person name="Slot J."/>
            <person name="Sipos G."/>
            <person name="Plett J."/>
            <person name="Nagy L.G."/>
            <person name="Grigoriev I.V."/>
        </authorList>
    </citation>
    <scope>NUCLEOTIDE SEQUENCE</scope>
    <source>
        <strain evidence="1">HWK02</strain>
    </source>
</reference>
<dbReference type="PANTHER" id="PTHR31605:SF0">
    <property type="entry name" value="GLYCEROL-3-PHOSPHATE O-ACYLTRANSFERASE 1"/>
    <property type="match status" value="1"/>
</dbReference>
<organism evidence="1 2">
    <name type="scientific">Armillaria luteobubalina</name>
    <dbReference type="NCBI Taxonomy" id="153913"/>
    <lineage>
        <taxon>Eukaryota</taxon>
        <taxon>Fungi</taxon>
        <taxon>Dikarya</taxon>
        <taxon>Basidiomycota</taxon>
        <taxon>Agaricomycotina</taxon>
        <taxon>Agaricomycetes</taxon>
        <taxon>Agaricomycetidae</taxon>
        <taxon>Agaricales</taxon>
        <taxon>Marasmiineae</taxon>
        <taxon>Physalacriaceae</taxon>
        <taxon>Armillaria</taxon>
    </lineage>
</organism>
<sequence length="514" mass="57249">MTLKLVYRILRQLSDWTVDGFYSEVYVEGAENVPKGRSTHHALFRLRATQTATMGPPRRCYSSRPTAAIAKGEVAGVFSEGASYSEPTIVQIMSGTAWAAVEYTRWREEHAKDGPELVIVPVGLVYTEKDTFKSRIRVHYGSPISMADYSQELFGISPGADPNDVGYAVAHKISSRIEKELFDMTVNANDWETLFAAQTARAILWGDDKNVDLKHWGVVSQTLVDLLSYHPTAEPPPEPIRLAKTSLVKYFSLLHYTGLSHTTLESVIPSTSHIPSLLPSLKSVLLFPMAIPAMLLHVPACITAELTLKLFAQTDEWEGFAQYRSVGGGIGVGIGIAVMYRCASHFLRDGEFGVPALEWMKYAVTRRGNVGKLISFLAFGWTMIKWYALFSGGIHRRAKTFLATVRVIAGILLPPSSILKADRYKKLPPPPPSNAFIRRRRNAEGTSAEFWDKKEKEAEQSAPPPVAPRKLIRQLLEQRKETMGQLSRTLVELEGTEKYGERIARLKETGAKIN</sequence>
<dbReference type="GO" id="GO:0016287">
    <property type="term" value="F:glycerone-phosphate O-acyltransferase activity"/>
    <property type="evidence" value="ECO:0007669"/>
    <property type="project" value="TreeGrafter"/>
</dbReference>
<dbReference type="PANTHER" id="PTHR31605">
    <property type="entry name" value="GLYCEROL-3-PHOSPHATE O-ACYLTRANSFERASE 1"/>
    <property type="match status" value="1"/>
</dbReference>
<dbReference type="AlphaFoldDB" id="A0AA39Q3U4"/>
<keyword evidence="2" id="KW-1185">Reference proteome</keyword>
<evidence type="ECO:0000313" key="2">
    <source>
        <dbReference type="Proteomes" id="UP001175228"/>
    </source>
</evidence>
<protein>
    <recommendedName>
        <fullName evidence="3">Phospholipid/glycerol acyltransferase domain-containing protein</fullName>
    </recommendedName>
</protein>
<accession>A0AA39Q3U4</accession>
<name>A0AA39Q3U4_9AGAR</name>
<dbReference type="GO" id="GO:0004366">
    <property type="term" value="F:glycerol-3-phosphate O-acyltransferase activity"/>
    <property type="evidence" value="ECO:0007669"/>
    <property type="project" value="TreeGrafter"/>
</dbReference>
<comment type="caution">
    <text evidence="1">The sequence shown here is derived from an EMBL/GenBank/DDBJ whole genome shotgun (WGS) entry which is preliminary data.</text>
</comment>
<proteinExistence type="predicted"/>